<name>A0A380CUK2_9STAP</name>
<evidence type="ECO:0000313" key="1">
    <source>
        <dbReference type="EMBL" id="SUJ27801.1"/>
    </source>
</evidence>
<evidence type="ECO:0000313" key="2">
    <source>
        <dbReference type="Proteomes" id="UP000254956"/>
    </source>
</evidence>
<sequence>MITKAQKKLNQLETELAMINVLEACQTEQK</sequence>
<organism evidence="1 2">
    <name type="scientific">Staphylococcus arlettae</name>
    <dbReference type="NCBI Taxonomy" id="29378"/>
    <lineage>
        <taxon>Bacteria</taxon>
        <taxon>Bacillati</taxon>
        <taxon>Bacillota</taxon>
        <taxon>Bacilli</taxon>
        <taxon>Bacillales</taxon>
        <taxon>Staphylococcaceae</taxon>
        <taxon>Staphylococcus</taxon>
    </lineage>
</organism>
<dbReference type="Proteomes" id="UP000254956">
    <property type="component" value="Unassembled WGS sequence"/>
</dbReference>
<proteinExistence type="predicted"/>
<reference evidence="1 2" key="1">
    <citation type="submission" date="2018-06" db="EMBL/GenBank/DDBJ databases">
        <authorList>
            <consortium name="Pathogen Informatics"/>
            <person name="Doyle S."/>
        </authorList>
    </citation>
    <scope>NUCLEOTIDE SEQUENCE [LARGE SCALE GENOMIC DNA]</scope>
    <source>
        <strain evidence="1 2">NCTC12413</strain>
    </source>
</reference>
<dbReference type="EMBL" id="UGZE01000001">
    <property type="protein sequence ID" value="SUJ27801.1"/>
    <property type="molecule type" value="Genomic_DNA"/>
</dbReference>
<accession>A0A380CUK2</accession>
<dbReference type="AlphaFoldDB" id="A0A380CUK2"/>
<gene>
    <name evidence="1" type="ORF">NCTC12413_02458</name>
</gene>
<protein>
    <submittedName>
        <fullName evidence="1">Uncharacterized protein</fullName>
    </submittedName>
</protein>